<evidence type="ECO:0000313" key="1">
    <source>
        <dbReference type="EnsemblMetazoa" id="GPPI010751-PA"/>
    </source>
</evidence>
<organism evidence="1 2">
    <name type="scientific">Glossina palpalis gambiensis</name>
    <dbReference type="NCBI Taxonomy" id="67801"/>
    <lineage>
        <taxon>Eukaryota</taxon>
        <taxon>Metazoa</taxon>
        <taxon>Ecdysozoa</taxon>
        <taxon>Arthropoda</taxon>
        <taxon>Hexapoda</taxon>
        <taxon>Insecta</taxon>
        <taxon>Pterygota</taxon>
        <taxon>Neoptera</taxon>
        <taxon>Endopterygota</taxon>
        <taxon>Diptera</taxon>
        <taxon>Brachycera</taxon>
        <taxon>Muscomorpha</taxon>
        <taxon>Hippoboscoidea</taxon>
        <taxon>Glossinidae</taxon>
        <taxon>Glossina</taxon>
    </lineage>
</organism>
<dbReference type="VEuPathDB" id="VectorBase:GPPI010751"/>
<accession>A0A1B0AW76</accession>
<protein>
    <submittedName>
        <fullName evidence="1">Uncharacterized protein</fullName>
    </submittedName>
</protein>
<name>A0A1B0AW76_9MUSC</name>
<dbReference type="AlphaFoldDB" id="A0A1B0AW76"/>
<evidence type="ECO:0000313" key="2">
    <source>
        <dbReference type="Proteomes" id="UP000092460"/>
    </source>
</evidence>
<dbReference type="Proteomes" id="UP000092460">
    <property type="component" value="Unassembled WGS sequence"/>
</dbReference>
<dbReference type="EMBL" id="JXJN01004531">
    <property type="status" value="NOT_ANNOTATED_CDS"/>
    <property type="molecule type" value="Genomic_DNA"/>
</dbReference>
<sequence>MSLGCPSKIITSHLYNNIRAGYELGVYKNLTNPIQSQQIEPASLRGFKKFFEYHFNWNFYKQHQEMLAVYRINAFSCKA</sequence>
<dbReference type="EMBL" id="JXJN01004532">
    <property type="status" value="NOT_ANNOTATED_CDS"/>
    <property type="molecule type" value="Genomic_DNA"/>
</dbReference>
<keyword evidence="2" id="KW-1185">Reference proteome</keyword>
<reference evidence="2" key="1">
    <citation type="submission" date="2015-01" db="EMBL/GenBank/DDBJ databases">
        <authorList>
            <person name="Aksoy S."/>
            <person name="Warren W."/>
            <person name="Wilson R.K."/>
        </authorList>
    </citation>
    <scope>NUCLEOTIDE SEQUENCE [LARGE SCALE GENOMIC DNA]</scope>
    <source>
        <strain evidence="2">IAEA</strain>
    </source>
</reference>
<reference evidence="1" key="2">
    <citation type="submission" date="2020-05" db="UniProtKB">
        <authorList>
            <consortium name="EnsemblMetazoa"/>
        </authorList>
    </citation>
    <scope>IDENTIFICATION</scope>
    <source>
        <strain evidence="1">IAEA</strain>
    </source>
</reference>
<proteinExistence type="predicted"/>
<dbReference type="EnsemblMetazoa" id="GPPI010751-RA">
    <property type="protein sequence ID" value="GPPI010751-PA"/>
    <property type="gene ID" value="GPPI010751"/>
</dbReference>